<feature type="transmembrane region" description="Helical" evidence="2">
    <location>
        <begin position="181"/>
        <end position="199"/>
    </location>
</feature>
<feature type="transmembrane region" description="Helical" evidence="2">
    <location>
        <begin position="215"/>
        <end position="236"/>
    </location>
</feature>
<dbReference type="EMBL" id="FLQS01000016">
    <property type="protein sequence ID" value="SBS75480.1"/>
    <property type="molecule type" value="Genomic_DNA"/>
</dbReference>
<evidence type="ECO:0000256" key="1">
    <source>
        <dbReference type="SAM" id="MobiDB-lite"/>
    </source>
</evidence>
<evidence type="ECO:0000313" key="4">
    <source>
        <dbReference type="EMBL" id="SBS75480.1"/>
    </source>
</evidence>
<keyword evidence="2" id="KW-0812">Transmembrane</keyword>
<accession>A0A1Y5PDF4</accession>
<keyword evidence="2" id="KW-0472">Membrane</keyword>
<feature type="transmembrane region" description="Helical" evidence="2">
    <location>
        <begin position="363"/>
        <end position="381"/>
    </location>
</feature>
<dbReference type="AlphaFoldDB" id="A0A1Y5PDF4"/>
<feature type="region of interest" description="Disordered" evidence="1">
    <location>
        <begin position="525"/>
        <end position="550"/>
    </location>
</feature>
<dbReference type="Pfam" id="PF25592">
    <property type="entry name" value="DUF7937"/>
    <property type="match status" value="1"/>
</dbReference>
<feature type="transmembrane region" description="Helical" evidence="2">
    <location>
        <begin position="141"/>
        <end position="160"/>
    </location>
</feature>
<dbReference type="InterPro" id="IPR057697">
    <property type="entry name" value="DUF7937"/>
</dbReference>
<feature type="region of interest" description="Disordered" evidence="1">
    <location>
        <begin position="1"/>
        <end position="32"/>
    </location>
</feature>
<feature type="transmembrane region" description="Helical" evidence="2">
    <location>
        <begin position="248"/>
        <end position="266"/>
    </location>
</feature>
<gene>
    <name evidence="4" type="ORF">MHPYR_230050</name>
</gene>
<feature type="transmembrane region" description="Helical" evidence="2">
    <location>
        <begin position="69"/>
        <end position="88"/>
    </location>
</feature>
<keyword evidence="2" id="KW-1133">Transmembrane helix</keyword>
<reference evidence="4" key="1">
    <citation type="submission" date="2016-03" db="EMBL/GenBank/DDBJ databases">
        <authorList>
            <person name="Ploux O."/>
        </authorList>
    </citation>
    <scope>NUCLEOTIDE SEQUENCE</scope>
    <source>
        <strain evidence="4">UC10</strain>
    </source>
</reference>
<feature type="transmembrane region" description="Helical" evidence="2">
    <location>
        <begin position="393"/>
        <end position="420"/>
    </location>
</feature>
<organism evidence="4">
    <name type="scientific">uncultured Mycobacterium sp</name>
    <dbReference type="NCBI Taxonomy" id="171292"/>
    <lineage>
        <taxon>Bacteria</taxon>
        <taxon>Bacillati</taxon>
        <taxon>Actinomycetota</taxon>
        <taxon>Actinomycetes</taxon>
        <taxon>Mycobacteriales</taxon>
        <taxon>Mycobacteriaceae</taxon>
        <taxon>Mycobacterium</taxon>
        <taxon>environmental samples</taxon>
    </lineage>
</organism>
<feature type="compositionally biased region" description="Polar residues" evidence="1">
    <location>
        <begin position="525"/>
        <end position="537"/>
    </location>
</feature>
<feature type="transmembrane region" description="Helical" evidence="2">
    <location>
        <begin position="293"/>
        <end position="312"/>
    </location>
</feature>
<feature type="transmembrane region" description="Helical" evidence="2">
    <location>
        <begin position="42"/>
        <end position="63"/>
    </location>
</feature>
<feature type="transmembrane region" description="Helical" evidence="2">
    <location>
        <begin position="324"/>
        <end position="343"/>
    </location>
</feature>
<feature type="transmembrane region" description="Helical" evidence="2">
    <location>
        <begin position="440"/>
        <end position="469"/>
    </location>
</feature>
<name>A0A1Y5PDF4_9MYCO</name>
<protein>
    <recommendedName>
        <fullName evidence="3">DUF7937 domain-containing protein</fullName>
    </recommendedName>
</protein>
<feature type="domain" description="DUF7937" evidence="3">
    <location>
        <begin position="39"/>
        <end position="457"/>
    </location>
</feature>
<evidence type="ECO:0000256" key="2">
    <source>
        <dbReference type="SAM" id="Phobius"/>
    </source>
</evidence>
<feature type="transmembrane region" description="Helical" evidence="2">
    <location>
        <begin position="109"/>
        <end position="129"/>
    </location>
</feature>
<sequence length="550" mass="56694">MNKHVDVTATGVRGATSSGGAHGKRRRQNPDPAQKATIASDACAVLLLVVSLCLPWNIVFGLGVPASSWALYALVWVAVLLAAAAIVVSRLGAAEPLRAALDAANTGRLRLLFTAPLLLVVGGFVVFTVVQTLRQAGTGTVSPGIGPGALFALAGAVLGAQPTRGWPAVDHPGWRAWTRRIALGAMVLAVWSTLFNIYWRTEYMWDAESLHKSDAAVVVLTLLNAGVALTAVLIGCNWIRRDSAASRLALLALGASSLAASLIVWSSDVGREIDAFHGIAESTSTAAVGYEGYLAWVLAAAVCGVVSLSAVTSTVPADRQVLGAAMRTVLALISFWCLASVVLRTADFAIAASLDLPHSLYDTAMLVGFDVVTGAAALWLRANLSKPRASARVLIGVSAALVGFAIGRVVIGVAMALRVFYVDGGPGYNPVYGNTLAQQITSTFDVVICGVALCVLLGAVAVSPLGALLRTRRVPPSASPVTSEVPVHTAAPAGNAPTIFRAASAASDPVPESAAARAQRVLADSTQRFGAGTTYTGPQHGDPETNGSSK</sequence>
<proteinExistence type="predicted"/>
<evidence type="ECO:0000259" key="3">
    <source>
        <dbReference type="Pfam" id="PF25592"/>
    </source>
</evidence>